<gene>
    <name evidence="2" type="ORF">ACFYKX_18875</name>
</gene>
<dbReference type="RefSeq" id="WP_389362625.1">
    <property type="nucleotide sequence ID" value="NZ_JBIACK010000010.1"/>
</dbReference>
<dbReference type="Pfam" id="PF10966">
    <property type="entry name" value="DUF2768"/>
    <property type="match status" value="1"/>
</dbReference>
<evidence type="ECO:0000256" key="1">
    <source>
        <dbReference type="SAM" id="Phobius"/>
    </source>
</evidence>
<dbReference type="InterPro" id="IPR020076">
    <property type="entry name" value="DUF2768"/>
</dbReference>
<proteinExistence type="predicted"/>
<evidence type="ECO:0000313" key="2">
    <source>
        <dbReference type="EMBL" id="MFE8702668.1"/>
    </source>
</evidence>
<evidence type="ECO:0000313" key="3">
    <source>
        <dbReference type="Proteomes" id="UP001601059"/>
    </source>
</evidence>
<feature type="transmembrane region" description="Helical" evidence="1">
    <location>
        <begin position="39"/>
        <end position="61"/>
    </location>
</feature>
<dbReference type="EMBL" id="JBIACK010000010">
    <property type="protein sequence ID" value="MFE8702668.1"/>
    <property type="molecule type" value="Genomic_DNA"/>
</dbReference>
<keyword evidence="1" id="KW-1133">Transmembrane helix</keyword>
<protein>
    <submittedName>
        <fullName evidence="2">DUF2768 domain-containing protein</fullName>
    </submittedName>
</protein>
<comment type="caution">
    <text evidence="2">The sequence shown here is derived from an EMBL/GenBank/DDBJ whole genome shotgun (WGS) entry which is preliminary data.</text>
</comment>
<feature type="transmembrane region" description="Helical" evidence="1">
    <location>
        <begin position="6"/>
        <end position="27"/>
    </location>
</feature>
<keyword evidence="1" id="KW-0472">Membrane</keyword>
<dbReference type="Proteomes" id="UP001601059">
    <property type="component" value="Unassembled WGS sequence"/>
</dbReference>
<keyword evidence="1" id="KW-0812">Transmembrane</keyword>
<sequence>MSPSLVKMWISLGAMGFMFIAIILIYLSRFKFNNRVFKFITAFFAYLLMIVSGIVIFFVVFSGPTSG</sequence>
<keyword evidence="3" id="KW-1185">Reference proteome</keyword>
<organism evidence="2 3">
    <name type="scientific">Cytobacillus spartinae</name>
    <dbReference type="NCBI Taxonomy" id="3299023"/>
    <lineage>
        <taxon>Bacteria</taxon>
        <taxon>Bacillati</taxon>
        <taxon>Bacillota</taxon>
        <taxon>Bacilli</taxon>
        <taxon>Bacillales</taxon>
        <taxon>Bacillaceae</taxon>
        <taxon>Cytobacillus</taxon>
    </lineage>
</organism>
<name>A0ABW6KIJ8_9BACI</name>
<accession>A0ABW6KIJ8</accession>
<reference evidence="2 3" key="1">
    <citation type="submission" date="2024-08" db="EMBL/GenBank/DDBJ databases">
        <title>Two novel Cytobacillus novel species.</title>
        <authorList>
            <person name="Liu G."/>
        </authorList>
    </citation>
    <scope>NUCLEOTIDE SEQUENCE [LARGE SCALE GENOMIC DNA]</scope>
    <source>
        <strain evidence="2 3">FJAT-54145</strain>
    </source>
</reference>